<dbReference type="InterPro" id="IPR021830">
    <property type="entry name" value="DUF3422"/>
</dbReference>
<dbReference type="EMBL" id="CTEE01000001">
    <property type="protein sequence ID" value="CQD22987.1"/>
    <property type="molecule type" value="Genomic_DNA"/>
</dbReference>
<evidence type="ECO:0008006" key="3">
    <source>
        <dbReference type="Google" id="ProtNLM"/>
    </source>
</evidence>
<protein>
    <recommendedName>
        <fullName evidence="3">Membrane-anchored protein</fullName>
    </recommendedName>
</protein>
<dbReference type="Pfam" id="PF11902">
    <property type="entry name" value="DUF3422"/>
    <property type="match status" value="1"/>
</dbReference>
<evidence type="ECO:0000313" key="1">
    <source>
        <dbReference type="EMBL" id="CQD22987.1"/>
    </source>
</evidence>
<evidence type="ECO:0000313" key="2">
    <source>
        <dbReference type="Proteomes" id="UP000199251"/>
    </source>
</evidence>
<dbReference type="Proteomes" id="UP000199251">
    <property type="component" value="Unassembled WGS sequence"/>
</dbReference>
<dbReference type="RefSeq" id="WP_175364568.1">
    <property type="nucleotide sequence ID" value="NZ_CTEE01000001.1"/>
</dbReference>
<proteinExistence type="predicted"/>
<dbReference type="AlphaFoldDB" id="A0A0E4H1L2"/>
<dbReference type="STRING" id="141349.BN1232_05816"/>
<organism evidence="1 2">
    <name type="scientific">Mycobacterium lentiflavum</name>
    <dbReference type="NCBI Taxonomy" id="141349"/>
    <lineage>
        <taxon>Bacteria</taxon>
        <taxon>Bacillati</taxon>
        <taxon>Actinomycetota</taxon>
        <taxon>Actinomycetes</taxon>
        <taxon>Mycobacteriales</taxon>
        <taxon>Mycobacteriaceae</taxon>
        <taxon>Mycobacterium</taxon>
        <taxon>Mycobacterium simiae complex</taxon>
    </lineage>
</organism>
<gene>
    <name evidence="1" type="ORF">BN1232_05816</name>
</gene>
<reference evidence="1 2" key="1">
    <citation type="submission" date="2015-03" db="EMBL/GenBank/DDBJ databases">
        <authorList>
            <person name="Urmite Genomes"/>
        </authorList>
    </citation>
    <scope>NUCLEOTIDE SEQUENCE [LARGE SCALE GENOMIC DNA]</scope>
    <source>
        <strain evidence="1 2">CSUR P1491</strain>
    </source>
</reference>
<accession>A0A0E4H1L2</accession>
<name>A0A0E4H1L2_MYCLN</name>
<sequence length="445" mass="49072">MHLRAALPPDAPGRAAAHDELHIRPARPLPVPSMTTQLTVVPGDGTAAAETTHLHRLAAAHGLTVDPTDIGLTLELEHQTGLSWERHDDYSLYTIHQPFDPAAFTADATLLALLPLPKRWLADIPGRTLSAVHAVLLPADGRSDEEAAEFAQQTLGQGRLLGSLLRDDAARLYTTYRLFPDGTSRFLILCNPMTEGRAGRITGSLLDVERYRMLALLAYPPARSMVPRLLDLEARLAELAHGIEDEDRDDRALLDELIGLAALVEYEIARHVGRFDAADAYYAIVEQRIEYLRRASLPGLMGVFTFLRRRLVPAMSTVDAARHRMEALSGRISRTADVLRTRVEVAAETQTQQLLDELRRGQGMQLRLQQTVEGLSIAAISYYIVGLVGYLAKGLKSAGVPINESMASAVAIPIAVLIVWRTVHRVRRHVHRLDADQRDNKSDPG</sequence>